<dbReference type="AlphaFoldDB" id="A0A0F9FWZ7"/>
<accession>A0A0F9FWZ7</accession>
<evidence type="ECO:0000313" key="1">
    <source>
        <dbReference type="EMBL" id="KKL55697.1"/>
    </source>
</evidence>
<dbReference type="EMBL" id="LAZR01030749">
    <property type="protein sequence ID" value="KKL55697.1"/>
    <property type="molecule type" value="Genomic_DNA"/>
</dbReference>
<comment type="caution">
    <text evidence="1">The sequence shown here is derived from an EMBL/GenBank/DDBJ whole genome shotgun (WGS) entry which is preliminary data.</text>
</comment>
<dbReference type="SUPFAM" id="SSF48695">
    <property type="entry name" value="Multiheme cytochromes"/>
    <property type="match status" value="1"/>
</dbReference>
<protein>
    <submittedName>
        <fullName evidence="1">Uncharacterized protein</fullName>
    </submittedName>
</protein>
<proteinExistence type="predicted"/>
<organism evidence="1">
    <name type="scientific">marine sediment metagenome</name>
    <dbReference type="NCBI Taxonomy" id="412755"/>
    <lineage>
        <taxon>unclassified sequences</taxon>
        <taxon>metagenomes</taxon>
        <taxon>ecological metagenomes</taxon>
    </lineage>
</organism>
<gene>
    <name evidence="1" type="ORF">LCGC14_2252820</name>
</gene>
<reference evidence="1" key="1">
    <citation type="journal article" date="2015" name="Nature">
        <title>Complex archaea that bridge the gap between prokaryotes and eukaryotes.</title>
        <authorList>
            <person name="Spang A."/>
            <person name="Saw J.H."/>
            <person name="Jorgensen S.L."/>
            <person name="Zaremba-Niedzwiedzka K."/>
            <person name="Martijn J."/>
            <person name="Lind A.E."/>
            <person name="van Eijk R."/>
            <person name="Schleper C."/>
            <person name="Guy L."/>
            <person name="Ettema T.J."/>
        </authorList>
    </citation>
    <scope>NUCLEOTIDE SEQUENCE</scope>
</reference>
<name>A0A0F9FWZ7_9ZZZZ</name>
<dbReference type="InterPro" id="IPR036280">
    <property type="entry name" value="Multihaem_cyt_sf"/>
</dbReference>
<sequence length="64" mass="7158">MAKDEINGDITKIEDFQKKHCSTCHKKILPGQHYIRDVISNEITCSNCDDGQAPIKGDILISID</sequence>